<dbReference type="InterPro" id="IPR036188">
    <property type="entry name" value="FAD/NAD-bd_sf"/>
</dbReference>
<proteinExistence type="inferred from homology"/>
<evidence type="ECO:0000313" key="5">
    <source>
        <dbReference type="EMBL" id="CAF4316173.1"/>
    </source>
</evidence>
<evidence type="ECO:0000256" key="2">
    <source>
        <dbReference type="ARBA" id="ARBA00022630"/>
    </source>
</evidence>
<keyword evidence="3" id="KW-0274">FAD</keyword>
<dbReference type="PANTHER" id="PTHR23023">
    <property type="entry name" value="DIMETHYLANILINE MONOOXYGENASE"/>
    <property type="match status" value="1"/>
</dbReference>
<dbReference type="Proteomes" id="UP000663881">
    <property type="component" value="Unassembled WGS sequence"/>
</dbReference>
<dbReference type="InterPro" id="IPR020946">
    <property type="entry name" value="Flavin_mOase-like"/>
</dbReference>
<feature type="non-terminal residue" evidence="5">
    <location>
        <position position="1"/>
    </location>
</feature>
<dbReference type="GO" id="GO:0004499">
    <property type="term" value="F:N,N-dimethylaniline monooxygenase activity"/>
    <property type="evidence" value="ECO:0007669"/>
    <property type="project" value="InterPro"/>
</dbReference>
<sequence length="223" mass="25304">MVHLTIKKTIAIIGAGPCGLSQLLAFKQAEQDQLVELVCFERQAEWGGLWQYTALTGTDSCGEPIHSSMYRQLWSNGPKEVLEYVDYTFEQHFGVSIPSYPPRAVLYDYITGRAKAGDIRKFIQFRTAVRNVDFDDNTKKFHVTIEDLTNQLTKYLTFDHVIVASGHYTIPNMPDFEGISKFPGRVLHSHDYRGADEFVNKNLLIIGSSYSAEDIAMQCYKFG</sequence>
<dbReference type="GO" id="GO:0050660">
    <property type="term" value="F:flavin adenine dinucleotide binding"/>
    <property type="evidence" value="ECO:0007669"/>
    <property type="project" value="InterPro"/>
</dbReference>
<name>A0A820IXR4_9BILA</name>
<evidence type="ECO:0000256" key="4">
    <source>
        <dbReference type="ARBA" id="ARBA00023002"/>
    </source>
</evidence>
<evidence type="ECO:0000313" key="6">
    <source>
        <dbReference type="Proteomes" id="UP000663881"/>
    </source>
</evidence>
<dbReference type="GO" id="GO:0050661">
    <property type="term" value="F:NADP binding"/>
    <property type="evidence" value="ECO:0007669"/>
    <property type="project" value="InterPro"/>
</dbReference>
<protein>
    <recommendedName>
        <fullName evidence="7">Flavin-containing monooxygenase</fullName>
    </recommendedName>
</protein>
<dbReference type="EMBL" id="CAJOAY010017973">
    <property type="protein sequence ID" value="CAF4316173.1"/>
    <property type="molecule type" value="Genomic_DNA"/>
</dbReference>
<dbReference type="AlphaFoldDB" id="A0A820IXR4"/>
<keyword evidence="4" id="KW-0560">Oxidoreductase</keyword>
<keyword evidence="2" id="KW-0285">Flavoprotein</keyword>
<evidence type="ECO:0000256" key="1">
    <source>
        <dbReference type="ARBA" id="ARBA00009183"/>
    </source>
</evidence>
<reference evidence="5" key="1">
    <citation type="submission" date="2021-02" db="EMBL/GenBank/DDBJ databases">
        <authorList>
            <person name="Nowell W R."/>
        </authorList>
    </citation>
    <scope>NUCLEOTIDE SEQUENCE</scope>
</reference>
<dbReference type="InterPro" id="IPR050346">
    <property type="entry name" value="FMO-like"/>
</dbReference>
<dbReference type="Gene3D" id="3.50.50.60">
    <property type="entry name" value="FAD/NAD(P)-binding domain"/>
    <property type="match status" value="2"/>
</dbReference>
<comment type="similarity">
    <text evidence="1">Belongs to the FMO family.</text>
</comment>
<dbReference type="SUPFAM" id="SSF51905">
    <property type="entry name" value="FAD/NAD(P)-binding domain"/>
    <property type="match status" value="1"/>
</dbReference>
<evidence type="ECO:0000256" key="3">
    <source>
        <dbReference type="ARBA" id="ARBA00022827"/>
    </source>
</evidence>
<gene>
    <name evidence="5" type="ORF">OKA104_LOCUS46994</name>
</gene>
<dbReference type="Pfam" id="PF00743">
    <property type="entry name" value="FMO-like"/>
    <property type="match status" value="1"/>
</dbReference>
<accession>A0A820IXR4</accession>
<organism evidence="5 6">
    <name type="scientific">Adineta steineri</name>
    <dbReference type="NCBI Taxonomy" id="433720"/>
    <lineage>
        <taxon>Eukaryota</taxon>
        <taxon>Metazoa</taxon>
        <taxon>Spiralia</taxon>
        <taxon>Gnathifera</taxon>
        <taxon>Rotifera</taxon>
        <taxon>Eurotatoria</taxon>
        <taxon>Bdelloidea</taxon>
        <taxon>Adinetida</taxon>
        <taxon>Adinetidae</taxon>
        <taxon>Adineta</taxon>
    </lineage>
</organism>
<comment type="caution">
    <text evidence="5">The sequence shown here is derived from an EMBL/GenBank/DDBJ whole genome shotgun (WGS) entry which is preliminary data.</text>
</comment>
<evidence type="ECO:0008006" key="7">
    <source>
        <dbReference type="Google" id="ProtNLM"/>
    </source>
</evidence>